<feature type="transmembrane region" description="Helical" evidence="1">
    <location>
        <begin position="306"/>
        <end position="326"/>
    </location>
</feature>
<comment type="caution">
    <text evidence="2">The sequence shown here is derived from an EMBL/GenBank/DDBJ whole genome shotgun (WGS) entry which is preliminary data.</text>
</comment>
<protein>
    <recommendedName>
        <fullName evidence="4">MFS transporter</fullName>
    </recommendedName>
</protein>
<proteinExistence type="predicted"/>
<reference evidence="2 3" key="1">
    <citation type="submission" date="2015-07" db="EMBL/GenBank/DDBJ databases">
        <title>Genome sequencing project for genomic taxonomy and phylogenomics of Bacillus-like bacteria.</title>
        <authorList>
            <person name="Liu B."/>
            <person name="Wang J."/>
            <person name="Zhu Y."/>
            <person name="Liu G."/>
            <person name="Chen Q."/>
            <person name="Chen Z."/>
            <person name="Che J."/>
            <person name="Ge C."/>
            <person name="Shi H."/>
            <person name="Pan Z."/>
            <person name="Liu X."/>
        </authorList>
    </citation>
    <scope>NUCLEOTIDE SEQUENCE [LARGE SCALE GENOMIC DNA]</scope>
    <source>
        <strain evidence="2 3">DSM 54</strain>
    </source>
</reference>
<evidence type="ECO:0008006" key="4">
    <source>
        <dbReference type="Google" id="ProtNLM"/>
    </source>
</evidence>
<dbReference type="EMBL" id="LGCI01000005">
    <property type="protein sequence ID" value="KOY82760.1"/>
    <property type="molecule type" value="Genomic_DNA"/>
</dbReference>
<dbReference type="Proteomes" id="UP000037977">
    <property type="component" value="Unassembled WGS sequence"/>
</dbReference>
<gene>
    <name evidence="2" type="ORF">ADM90_05355</name>
</gene>
<organism evidence="2 3">
    <name type="scientific">Lysinibacillus macroides</name>
    <dbReference type="NCBI Taxonomy" id="33935"/>
    <lineage>
        <taxon>Bacteria</taxon>
        <taxon>Bacillati</taxon>
        <taxon>Bacillota</taxon>
        <taxon>Bacilli</taxon>
        <taxon>Bacillales</taxon>
        <taxon>Bacillaceae</taxon>
        <taxon>Lysinibacillus</taxon>
    </lineage>
</organism>
<feature type="transmembrane region" description="Helical" evidence="1">
    <location>
        <begin position="404"/>
        <end position="425"/>
    </location>
</feature>
<evidence type="ECO:0000313" key="3">
    <source>
        <dbReference type="Proteomes" id="UP000037977"/>
    </source>
</evidence>
<dbReference type="PATRIC" id="fig|33935.3.peg.493"/>
<accession>A0A0M9DLC6</accession>
<feature type="transmembrane region" description="Helical" evidence="1">
    <location>
        <begin position="182"/>
        <end position="202"/>
    </location>
</feature>
<feature type="transmembrane region" description="Helical" evidence="1">
    <location>
        <begin position="232"/>
        <end position="254"/>
    </location>
</feature>
<keyword evidence="3" id="KW-1185">Reference proteome</keyword>
<keyword evidence="1" id="KW-1133">Transmembrane helix</keyword>
<feature type="transmembrane region" description="Helical" evidence="1">
    <location>
        <begin position="61"/>
        <end position="81"/>
    </location>
</feature>
<dbReference type="STRING" id="33935.ADM90_05355"/>
<sequence>MTITYRQIEAEISIDKKEVGTIASYYRRSLLYFFISFIGTGLQNVIPQAFFSVTYPDSKELWLSICLVAGSLGSIGAVQISHKHQLFVSDLLGVRRTIFTIGGFVTLLLALILVLETGNVTWFICSFIWARAISQWLVNGLDQHYVQSTSEAGIKAHANSVTLMQLLGMIAAPVYFSFFADIGWPNILLMLILTGFITFEVWKQLQHKQSIVVPTVGVPLDQRRHKLEYQDWLFLIYVISTATGSLLFSSNAIFIVTDFYHLKHPIVQGGLLLTIMNLTAIISVIINKRTIQIKQSMEYRGVLLYAHKLVILSSVLIVQIFCLWLRPVDAYVFLVGWGIVIGYFYGLFYLFTRLLVTHLAVTENKQWVLSLYNNQSSYSVVLSSVVLLFLSIATHFAGVDMIPYVLAAIAFFIISGFVAAILLRYRIHLSN</sequence>
<feature type="transmembrane region" description="Helical" evidence="1">
    <location>
        <begin position="93"/>
        <end position="114"/>
    </location>
</feature>
<name>A0A0M9DLC6_9BACI</name>
<dbReference type="Gene3D" id="1.20.1250.20">
    <property type="entry name" value="MFS general substrate transporter like domains"/>
    <property type="match status" value="1"/>
</dbReference>
<keyword evidence="1" id="KW-0472">Membrane</keyword>
<feature type="transmembrane region" description="Helical" evidence="1">
    <location>
        <begin position="332"/>
        <end position="356"/>
    </location>
</feature>
<evidence type="ECO:0000313" key="2">
    <source>
        <dbReference type="EMBL" id="KOY82760.1"/>
    </source>
</evidence>
<feature type="transmembrane region" description="Helical" evidence="1">
    <location>
        <begin position="30"/>
        <end position="55"/>
    </location>
</feature>
<dbReference type="InterPro" id="IPR036259">
    <property type="entry name" value="MFS_trans_sf"/>
</dbReference>
<feature type="transmembrane region" description="Helical" evidence="1">
    <location>
        <begin position="377"/>
        <end position="398"/>
    </location>
</feature>
<dbReference type="AlphaFoldDB" id="A0A0M9DLC6"/>
<feature type="transmembrane region" description="Helical" evidence="1">
    <location>
        <begin position="266"/>
        <end position="286"/>
    </location>
</feature>
<evidence type="ECO:0000256" key="1">
    <source>
        <dbReference type="SAM" id="Phobius"/>
    </source>
</evidence>
<keyword evidence="1" id="KW-0812">Transmembrane</keyword>
<dbReference type="SUPFAM" id="SSF103473">
    <property type="entry name" value="MFS general substrate transporter"/>
    <property type="match status" value="1"/>
</dbReference>